<dbReference type="AlphaFoldDB" id="A0AAV6TZL7"/>
<name>A0AAV6TZL7_9ARAC</name>
<dbReference type="PANTHER" id="PTHR45749:SF21">
    <property type="entry name" value="DUF4371 DOMAIN-CONTAINING PROTEIN"/>
    <property type="match status" value="1"/>
</dbReference>
<dbReference type="InterPro" id="IPR012337">
    <property type="entry name" value="RNaseH-like_sf"/>
</dbReference>
<dbReference type="EMBL" id="JAFNEN010000778">
    <property type="protein sequence ID" value="KAG8177445.1"/>
    <property type="molecule type" value="Genomic_DNA"/>
</dbReference>
<evidence type="ECO:0000313" key="3">
    <source>
        <dbReference type="Proteomes" id="UP000827092"/>
    </source>
</evidence>
<reference evidence="2 3" key="1">
    <citation type="journal article" date="2022" name="Nat. Ecol. Evol.">
        <title>A masculinizing supergene underlies an exaggerated male reproductive morph in a spider.</title>
        <authorList>
            <person name="Hendrickx F."/>
            <person name="De Corte Z."/>
            <person name="Sonet G."/>
            <person name="Van Belleghem S.M."/>
            <person name="Kostlbacher S."/>
            <person name="Vangestel C."/>
        </authorList>
    </citation>
    <scope>NUCLEOTIDE SEQUENCE [LARGE SCALE GENOMIC DNA]</scope>
    <source>
        <strain evidence="2">W744_W776</strain>
    </source>
</reference>
<evidence type="ECO:0000313" key="2">
    <source>
        <dbReference type="EMBL" id="KAG8177445.1"/>
    </source>
</evidence>
<comment type="caution">
    <text evidence="2">The sequence shown here is derived from an EMBL/GenBank/DDBJ whole genome shotgun (WGS) entry which is preliminary data.</text>
</comment>
<evidence type="ECO:0000259" key="1">
    <source>
        <dbReference type="Pfam" id="PF05699"/>
    </source>
</evidence>
<protein>
    <recommendedName>
        <fullName evidence="1">HAT C-terminal dimerisation domain-containing protein</fullName>
    </recommendedName>
</protein>
<accession>A0AAV6TZL7</accession>
<keyword evidence="3" id="KW-1185">Reference proteome</keyword>
<dbReference type="SUPFAM" id="SSF53098">
    <property type="entry name" value="Ribonuclease H-like"/>
    <property type="match status" value="1"/>
</dbReference>
<dbReference type="Pfam" id="PF05699">
    <property type="entry name" value="Dimer_Tnp_hAT"/>
    <property type="match status" value="1"/>
</dbReference>
<feature type="domain" description="HAT C-terminal dimerisation" evidence="1">
    <location>
        <begin position="491"/>
        <end position="542"/>
    </location>
</feature>
<dbReference type="PANTHER" id="PTHR45749">
    <property type="match status" value="1"/>
</dbReference>
<dbReference type="InterPro" id="IPR008906">
    <property type="entry name" value="HATC_C_dom"/>
</dbReference>
<proteinExistence type="predicted"/>
<organism evidence="2 3">
    <name type="scientific">Oedothorax gibbosus</name>
    <dbReference type="NCBI Taxonomy" id="931172"/>
    <lineage>
        <taxon>Eukaryota</taxon>
        <taxon>Metazoa</taxon>
        <taxon>Ecdysozoa</taxon>
        <taxon>Arthropoda</taxon>
        <taxon>Chelicerata</taxon>
        <taxon>Arachnida</taxon>
        <taxon>Araneae</taxon>
        <taxon>Araneomorphae</taxon>
        <taxon>Entelegynae</taxon>
        <taxon>Araneoidea</taxon>
        <taxon>Linyphiidae</taxon>
        <taxon>Erigoninae</taxon>
        <taxon>Oedothorax</taxon>
    </lineage>
</organism>
<dbReference type="GO" id="GO:0046983">
    <property type="term" value="F:protein dimerization activity"/>
    <property type="evidence" value="ECO:0007669"/>
    <property type="project" value="InterPro"/>
</dbReference>
<gene>
    <name evidence="2" type="ORF">JTE90_008629</name>
</gene>
<sequence>MSDEIRKSGKFSVLMDTTTDVSGYDQCVIVLRYLFETSIKERILSLKCVESSTGENLFNTLKETLNSLGIDIKKCVANSFDGAANMSGQYKGVKARLEEESPNNIHTWCYAHSLNLVMTDAMQCDITTISFFGLLQQTQVFIKDSHKRLAIYLDQNPSVRLGAIGITRWRSRSDAACKIFGRFDNWSECDANPSETLNLKLAYIELILALSIISDSEDFNPKTRSEANSLLQKFVSYETILTAMMCLMIFKITTPLSDYLQTKNLDYAQAWNIIASSQKLLDAARQKFDQIVEAAEKFVEVMTYILNKKIEESVHCFSDIIIENEFPKKRRIIRKKKYDENSQNEVVFDAKQNFKVKTFLNVIDQINSSMRTRFSDQKRLYQDLSCFDPKRFKEIKNGIPNNALEKICQLNASIDKPRLVEELQSFANQWAGMSSTLLKQTYRPDQYSSDDENTRESEDAIQNCVTKIPCKSRVKCAYNLIYQYNMYSVMYTELDKAYKFILTIPLTQVSCERAFSKLKLIKTRLRSTLTNENREALLLMQSEKGIHCCNRK</sequence>
<dbReference type="Proteomes" id="UP000827092">
    <property type="component" value="Unassembled WGS sequence"/>
</dbReference>